<evidence type="ECO:0000313" key="2">
    <source>
        <dbReference type="Proteomes" id="UP000318704"/>
    </source>
</evidence>
<gene>
    <name evidence="1" type="ORF">V144x_13030</name>
</gene>
<reference evidence="1 2" key="1">
    <citation type="submission" date="2019-03" db="EMBL/GenBank/DDBJ databases">
        <title>Deep-cultivation of Planctomycetes and their phenomic and genomic characterization uncovers novel biology.</title>
        <authorList>
            <person name="Wiegand S."/>
            <person name="Jogler M."/>
            <person name="Boedeker C."/>
            <person name="Pinto D."/>
            <person name="Vollmers J."/>
            <person name="Rivas-Marin E."/>
            <person name="Kohn T."/>
            <person name="Peeters S.H."/>
            <person name="Heuer A."/>
            <person name="Rast P."/>
            <person name="Oberbeckmann S."/>
            <person name="Bunk B."/>
            <person name="Jeske O."/>
            <person name="Meyerdierks A."/>
            <person name="Storesund J.E."/>
            <person name="Kallscheuer N."/>
            <person name="Luecker S."/>
            <person name="Lage O.M."/>
            <person name="Pohl T."/>
            <person name="Merkel B.J."/>
            <person name="Hornburger P."/>
            <person name="Mueller R.-W."/>
            <person name="Bruemmer F."/>
            <person name="Labrenz M."/>
            <person name="Spormann A.M."/>
            <person name="Op den Camp H."/>
            <person name="Overmann J."/>
            <person name="Amann R."/>
            <person name="Jetten M.S.M."/>
            <person name="Mascher T."/>
            <person name="Medema M.H."/>
            <person name="Devos D.P."/>
            <person name="Kaster A.-K."/>
            <person name="Ovreas L."/>
            <person name="Rohde M."/>
            <person name="Galperin M.Y."/>
            <person name="Jogler C."/>
        </authorList>
    </citation>
    <scope>NUCLEOTIDE SEQUENCE [LARGE SCALE GENOMIC DNA]</scope>
    <source>
        <strain evidence="1 2">V144</strain>
    </source>
</reference>
<name>A0A517VS61_9PLAN</name>
<protein>
    <submittedName>
        <fullName evidence="1">Uncharacterized protein</fullName>
    </submittedName>
</protein>
<dbReference type="EMBL" id="CP037920">
    <property type="protein sequence ID" value="QDT95855.1"/>
    <property type="molecule type" value="Genomic_DNA"/>
</dbReference>
<dbReference type="KEGG" id="gaw:V144x_13030"/>
<accession>A0A517VS61</accession>
<proteinExistence type="predicted"/>
<dbReference type="Proteomes" id="UP000318704">
    <property type="component" value="Chromosome"/>
</dbReference>
<sequence>MPGELGILIDPFILLAARSLHHYMLEHGALSLSSGSPLDELLR</sequence>
<organism evidence="1 2">
    <name type="scientific">Gimesia aquarii</name>
    <dbReference type="NCBI Taxonomy" id="2527964"/>
    <lineage>
        <taxon>Bacteria</taxon>
        <taxon>Pseudomonadati</taxon>
        <taxon>Planctomycetota</taxon>
        <taxon>Planctomycetia</taxon>
        <taxon>Planctomycetales</taxon>
        <taxon>Planctomycetaceae</taxon>
        <taxon>Gimesia</taxon>
    </lineage>
</organism>
<dbReference type="AlphaFoldDB" id="A0A517VS61"/>
<evidence type="ECO:0000313" key="1">
    <source>
        <dbReference type="EMBL" id="QDT95855.1"/>
    </source>
</evidence>